<dbReference type="PANTHER" id="PTHR44757:SF2">
    <property type="entry name" value="BIOFILM ARCHITECTURE MAINTENANCE PROTEIN MBAA"/>
    <property type="match status" value="1"/>
</dbReference>
<dbReference type="InterPro" id="IPR001638">
    <property type="entry name" value="Solute-binding_3/MltF_N"/>
</dbReference>
<reference evidence="11" key="1">
    <citation type="submission" date="2020-10" db="EMBL/GenBank/DDBJ databases">
        <title>Bacterium isolated from coastal waters sediment.</title>
        <authorList>
            <person name="Chen R.-J."/>
            <person name="Lu D.-C."/>
            <person name="Zhu K.-L."/>
            <person name="Du Z.-J."/>
        </authorList>
    </citation>
    <scope>NUCLEOTIDE SEQUENCE</scope>
    <source>
        <strain evidence="11">N1Y112</strain>
    </source>
</reference>
<dbReference type="InterPro" id="IPR001633">
    <property type="entry name" value="EAL_dom"/>
</dbReference>
<dbReference type="InterPro" id="IPR029787">
    <property type="entry name" value="Nucleotide_cyclase"/>
</dbReference>
<dbReference type="SMART" id="SM00086">
    <property type="entry name" value="PAC"/>
    <property type="match status" value="2"/>
</dbReference>
<feature type="signal peptide" evidence="6">
    <location>
        <begin position="1"/>
        <end position="21"/>
    </location>
</feature>
<dbReference type="InterPro" id="IPR000160">
    <property type="entry name" value="GGDEF_dom"/>
</dbReference>
<dbReference type="EMBL" id="JADEYS010000015">
    <property type="protein sequence ID" value="MBE9398505.1"/>
    <property type="molecule type" value="Genomic_DNA"/>
</dbReference>
<sequence>MVRRLLVTLLVMMFCTGLAYADGWNELTDAERTWLKQHPVIRLGVDPQWAPFEYVENGEYKGLAADYIDLVSAQLGVDMQLVPNLSWPQVLNKAEAKEVDLLPAAMKSAQREQYLSFTSSYLNFPMVIISQRDTYTVRSLSALRGKKVGVVSQYISHELLRKNHPDLKLIPVSTLTQGLEKLSVGEIDFFIDNVASASHVIRKLGLTNLQIAAHTPYSFQLGMAVRSDWPELVSILDKSLMAINDRQHRSIQRSWFELPTVFEQRVRNYLGVLVAFVAVCVIAMLLALIWVKRLRKEVASRLQAERALRNSESRLLDSQRIASIGSWQWYPEKDELYWTDEVFRILDVAKNANQMSHACYMNRVHDDDRANVQQAINRAIDRGERIRLQHRIELSNGEERHVELQGCFDNKKGRLDGTVQDITERKRIELFFRGLTEDVARNSGAKYFEAMTCFLSRSFSVEYAFIGMLDENKPQTVTTLSICAKGQQKPNFSYSLSNTPCENVIQERVCIYPDHVQEMFPGDEMLVKMDIVGYAGIPIYDTAGRCKGLVVLLDSKPLRMVESIRSLLQITASRVSAELQRQSLVQQLQLTASVFENTCEGILIADAQQRIVAVNHGFCAATGFSEEETLGKLPEELFCPQHHDERFYDGLWWEVNRTGSWQGEVWNLRKEGDAIPCIQSIEQVVDDHDNVLQYISVFTDITEQKRSEERIQYLAHYDVLTDLPNRILFNDRLKHAIERASRQSSRLSVLFIDLDRFKYVNDTLGHQQGDMLLKKVAERLNECVRQADTVARLGGDEFTILLEDVERPDMLAGIADKILSTLSESIELDGHQAVVGCSIGLSVYPDDGGSAEQLLKHADTAMYYAKENGRNTYAFYSPELSRSSYEHFRLENELRTAIERQQFLLHYQPQLEVGSDGIFTVEALVRWQLKSGELVPPDSFIPLAEETGLIVPMGEWILNSACSQARQWNKKGLKIRVAVNISGIQIMRSGFVDVVEKALETSGLPPYLLELEVTESYVMNHIEGVVETLTRVRELGVTLSIDDFGTGYSSLSYLKQLPVDVLKIDRSFISDIPKDSDDEKIASAIIAMAHNLSLKVVAEGVETQQQLQFLKQRGCDLAQGYFIARPMTADALEDFMRDKSRTVYAVS</sequence>
<evidence type="ECO:0000259" key="8">
    <source>
        <dbReference type="PROSITE" id="PS50113"/>
    </source>
</evidence>
<name>A0A8J7FW09_9GAMM</name>
<dbReference type="Pfam" id="PF00497">
    <property type="entry name" value="SBP_bac_3"/>
    <property type="match status" value="1"/>
</dbReference>
<dbReference type="CDD" id="cd01949">
    <property type="entry name" value="GGDEF"/>
    <property type="match status" value="1"/>
</dbReference>
<dbReference type="Pfam" id="PF00563">
    <property type="entry name" value="EAL"/>
    <property type="match status" value="1"/>
</dbReference>
<dbReference type="InterPro" id="IPR035919">
    <property type="entry name" value="EAL_sf"/>
</dbReference>
<dbReference type="PROSITE" id="PS50113">
    <property type="entry name" value="PAC"/>
    <property type="match status" value="1"/>
</dbReference>
<dbReference type="PROSITE" id="PS50883">
    <property type="entry name" value="EAL"/>
    <property type="match status" value="1"/>
</dbReference>
<dbReference type="InterPro" id="IPR052155">
    <property type="entry name" value="Biofilm_reg_signaling"/>
</dbReference>
<evidence type="ECO:0000259" key="10">
    <source>
        <dbReference type="PROSITE" id="PS50887"/>
    </source>
</evidence>
<dbReference type="Pfam" id="PF08447">
    <property type="entry name" value="PAS_3"/>
    <property type="match status" value="1"/>
</dbReference>
<keyword evidence="5" id="KW-1133">Transmembrane helix</keyword>
<dbReference type="GO" id="GO:0071111">
    <property type="term" value="F:cyclic-guanylate-specific phosphodiesterase activity"/>
    <property type="evidence" value="ECO:0007669"/>
    <property type="project" value="UniProtKB-EC"/>
</dbReference>
<gene>
    <name evidence="11" type="ORF">IOQ59_14685</name>
</gene>
<evidence type="ECO:0000256" key="6">
    <source>
        <dbReference type="SAM" id="SignalP"/>
    </source>
</evidence>
<evidence type="ECO:0000256" key="4">
    <source>
        <dbReference type="ARBA" id="ARBA00051114"/>
    </source>
</evidence>
<dbReference type="InterPro" id="IPR000700">
    <property type="entry name" value="PAS-assoc_C"/>
</dbReference>
<keyword evidence="12" id="KW-1185">Reference proteome</keyword>
<comment type="caution">
    <text evidence="11">The sequence shown here is derived from an EMBL/GenBank/DDBJ whole genome shotgun (WGS) entry which is preliminary data.</text>
</comment>
<dbReference type="InterPro" id="IPR001610">
    <property type="entry name" value="PAC"/>
</dbReference>
<feature type="transmembrane region" description="Helical" evidence="5">
    <location>
        <begin position="269"/>
        <end position="291"/>
    </location>
</feature>
<comment type="catalytic activity">
    <reaction evidence="4">
        <text>3',3'-c-di-GMP + H2O = 5'-phosphoguanylyl(3'-&gt;5')guanosine + H(+)</text>
        <dbReference type="Rhea" id="RHEA:24902"/>
        <dbReference type="ChEBI" id="CHEBI:15377"/>
        <dbReference type="ChEBI" id="CHEBI:15378"/>
        <dbReference type="ChEBI" id="CHEBI:58754"/>
        <dbReference type="ChEBI" id="CHEBI:58805"/>
        <dbReference type="EC" id="3.1.4.52"/>
    </reaction>
    <physiologicalReaction direction="left-to-right" evidence="4">
        <dbReference type="Rhea" id="RHEA:24903"/>
    </physiologicalReaction>
</comment>
<dbReference type="Gene3D" id="3.30.70.270">
    <property type="match status" value="1"/>
</dbReference>
<dbReference type="FunFam" id="3.30.70.270:FF:000001">
    <property type="entry name" value="Diguanylate cyclase domain protein"/>
    <property type="match status" value="1"/>
</dbReference>
<dbReference type="GO" id="GO:0071732">
    <property type="term" value="P:cellular response to nitric oxide"/>
    <property type="evidence" value="ECO:0007669"/>
    <property type="project" value="UniProtKB-ARBA"/>
</dbReference>
<dbReference type="InterPro" id="IPR029016">
    <property type="entry name" value="GAF-like_dom_sf"/>
</dbReference>
<dbReference type="CDD" id="cd01948">
    <property type="entry name" value="EAL"/>
    <property type="match status" value="1"/>
</dbReference>
<dbReference type="InterPro" id="IPR043128">
    <property type="entry name" value="Rev_trsase/Diguanyl_cyclase"/>
</dbReference>
<dbReference type="InterPro" id="IPR035965">
    <property type="entry name" value="PAS-like_dom_sf"/>
</dbReference>
<dbReference type="AlphaFoldDB" id="A0A8J7FW09"/>
<dbReference type="InterPro" id="IPR000014">
    <property type="entry name" value="PAS"/>
</dbReference>
<dbReference type="SMART" id="SM00052">
    <property type="entry name" value="EAL"/>
    <property type="match status" value="1"/>
</dbReference>
<evidence type="ECO:0000313" key="11">
    <source>
        <dbReference type="EMBL" id="MBE9398505.1"/>
    </source>
</evidence>
<dbReference type="InterPro" id="IPR013655">
    <property type="entry name" value="PAS_fold_3"/>
</dbReference>
<dbReference type="CDD" id="cd01007">
    <property type="entry name" value="PBP2_BvgS_HisK_like"/>
    <property type="match status" value="1"/>
</dbReference>
<dbReference type="SUPFAM" id="SSF55073">
    <property type="entry name" value="Nucleotide cyclase"/>
    <property type="match status" value="1"/>
</dbReference>
<dbReference type="SMART" id="SM00267">
    <property type="entry name" value="GGDEF"/>
    <property type="match status" value="1"/>
</dbReference>
<dbReference type="Pfam" id="PF13426">
    <property type="entry name" value="PAS_9"/>
    <property type="match status" value="1"/>
</dbReference>
<organism evidence="11 12">
    <name type="scientific">Pontibacterium sinense</name>
    <dbReference type="NCBI Taxonomy" id="2781979"/>
    <lineage>
        <taxon>Bacteria</taxon>
        <taxon>Pseudomonadati</taxon>
        <taxon>Pseudomonadota</taxon>
        <taxon>Gammaproteobacteria</taxon>
        <taxon>Oceanospirillales</taxon>
        <taxon>Oceanospirillaceae</taxon>
        <taxon>Pontibacterium</taxon>
    </lineage>
</organism>
<dbReference type="NCBIfam" id="TIGR00254">
    <property type="entry name" value="GGDEF"/>
    <property type="match status" value="1"/>
</dbReference>
<evidence type="ECO:0000313" key="12">
    <source>
        <dbReference type="Proteomes" id="UP000640333"/>
    </source>
</evidence>
<dbReference type="SUPFAM" id="SSF55785">
    <property type="entry name" value="PYP-like sensor domain (PAS domain)"/>
    <property type="match status" value="2"/>
</dbReference>
<dbReference type="EC" id="3.1.4.52" evidence="2"/>
<dbReference type="CDD" id="cd00130">
    <property type="entry name" value="PAS"/>
    <property type="match status" value="1"/>
</dbReference>
<evidence type="ECO:0000256" key="2">
    <source>
        <dbReference type="ARBA" id="ARBA00012282"/>
    </source>
</evidence>
<dbReference type="FunFam" id="3.20.20.450:FF:000001">
    <property type="entry name" value="Cyclic di-GMP phosphodiesterase yahA"/>
    <property type="match status" value="1"/>
</dbReference>
<dbReference type="Pfam" id="PF00990">
    <property type="entry name" value="GGDEF"/>
    <property type="match status" value="1"/>
</dbReference>
<accession>A0A8J7FW09</accession>
<dbReference type="PROSITE" id="PS50887">
    <property type="entry name" value="GGDEF"/>
    <property type="match status" value="1"/>
</dbReference>
<dbReference type="NCBIfam" id="TIGR00229">
    <property type="entry name" value="sensory_box"/>
    <property type="match status" value="1"/>
</dbReference>
<comment type="cofactor">
    <cofactor evidence="1">
        <name>Mg(2+)</name>
        <dbReference type="ChEBI" id="CHEBI:18420"/>
    </cofactor>
</comment>
<dbReference type="Gene3D" id="3.30.450.20">
    <property type="entry name" value="PAS domain"/>
    <property type="match status" value="2"/>
</dbReference>
<keyword evidence="5" id="KW-0812">Transmembrane</keyword>
<dbReference type="SUPFAM" id="SSF55781">
    <property type="entry name" value="GAF domain-like"/>
    <property type="match status" value="1"/>
</dbReference>
<evidence type="ECO:0000256" key="1">
    <source>
        <dbReference type="ARBA" id="ARBA00001946"/>
    </source>
</evidence>
<dbReference type="Proteomes" id="UP000640333">
    <property type="component" value="Unassembled WGS sequence"/>
</dbReference>
<feature type="domain" description="EAL" evidence="9">
    <location>
        <begin position="887"/>
        <end position="1140"/>
    </location>
</feature>
<dbReference type="SUPFAM" id="SSF141868">
    <property type="entry name" value="EAL domain-like"/>
    <property type="match status" value="1"/>
</dbReference>
<dbReference type="SMART" id="SM00091">
    <property type="entry name" value="PAS"/>
    <property type="match status" value="2"/>
</dbReference>
<feature type="domain" description="PAS" evidence="7">
    <location>
        <begin position="587"/>
        <end position="632"/>
    </location>
</feature>
<dbReference type="RefSeq" id="WP_193954139.1">
    <property type="nucleotide sequence ID" value="NZ_JADEYS010000015.1"/>
</dbReference>
<feature type="domain" description="PAC" evidence="8">
    <location>
        <begin position="661"/>
        <end position="713"/>
    </location>
</feature>
<evidence type="ECO:0000259" key="9">
    <source>
        <dbReference type="PROSITE" id="PS50883"/>
    </source>
</evidence>
<protein>
    <recommendedName>
        <fullName evidence="2">cyclic-guanylate-specific phosphodiesterase</fullName>
        <ecNumber evidence="2">3.1.4.52</ecNumber>
    </recommendedName>
</protein>
<dbReference type="Gene3D" id="3.20.20.450">
    <property type="entry name" value="EAL domain"/>
    <property type="match status" value="1"/>
</dbReference>
<dbReference type="Gene3D" id="3.40.190.10">
    <property type="entry name" value="Periplasmic binding protein-like II"/>
    <property type="match status" value="2"/>
</dbReference>
<dbReference type="PROSITE" id="PS50112">
    <property type="entry name" value="PAS"/>
    <property type="match status" value="1"/>
</dbReference>
<evidence type="ECO:0000256" key="5">
    <source>
        <dbReference type="SAM" id="Phobius"/>
    </source>
</evidence>
<evidence type="ECO:0000256" key="3">
    <source>
        <dbReference type="ARBA" id="ARBA00022636"/>
    </source>
</evidence>
<keyword evidence="6" id="KW-0732">Signal</keyword>
<dbReference type="PANTHER" id="PTHR44757">
    <property type="entry name" value="DIGUANYLATE CYCLASE DGCP"/>
    <property type="match status" value="1"/>
</dbReference>
<proteinExistence type="predicted"/>
<dbReference type="Gene3D" id="3.30.450.40">
    <property type="match status" value="1"/>
</dbReference>
<dbReference type="SMART" id="SM00062">
    <property type="entry name" value="PBPb"/>
    <property type="match status" value="1"/>
</dbReference>
<evidence type="ECO:0000259" key="7">
    <source>
        <dbReference type="PROSITE" id="PS50112"/>
    </source>
</evidence>
<keyword evidence="5" id="KW-0472">Membrane</keyword>
<keyword evidence="3" id="KW-0973">c-di-GMP</keyword>
<feature type="domain" description="GGDEF" evidence="10">
    <location>
        <begin position="745"/>
        <end position="878"/>
    </location>
</feature>
<dbReference type="SUPFAM" id="SSF53850">
    <property type="entry name" value="Periplasmic binding protein-like II"/>
    <property type="match status" value="1"/>
</dbReference>
<feature type="chain" id="PRO_5035223967" description="cyclic-guanylate-specific phosphodiesterase" evidence="6">
    <location>
        <begin position="22"/>
        <end position="1147"/>
    </location>
</feature>